<dbReference type="AlphaFoldDB" id="A0A812IV84"/>
<dbReference type="EMBL" id="CAJNIZ010000414">
    <property type="protein sequence ID" value="CAE7161375.1"/>
    <property type="molecule type" value="Genomic_DNA"/>
</dbReference>
<dbReference type="Proteomes" id="UP000649617">
    <property type="component" value="Unassembled WGS sequence"/>
</dbReference>
<comment type="caution">
    <text evidence="1">The sequence shown here is derived from an EMBL/GenBank/DDBJ whole genome shotgun (WGS) entry which is preliminary data.</text>
</comment>
<evidence type="ECO:0000313" key="2">
    <source>
        <dbReference type="Proteomes" id="UP000649617"/>
    </source>
</evidence>
<dbReference type="InterPro" id="IPR004119">
    <property type="entry name" value="EcKL"/>
</dbReference>
<protein>
    <recommendedName>
        <fullName evidence="3">CHK kinase-like domain-containing protein</fullName>
    </recommendedName>
</protein>
<proteinExistence type="predicted"/>
<gene>
    <name evidence="1" type="ORF">SPIL2461_LOCUS525</name>
</gene>
<dbReference type="Gene3D" id="3.90.1200.10">
    <property type="match status" value="1"/>
</dbReference>
<dbReference type="OrthoDB" id="442525at2759"/>
<organism evidence="1 2">
    <name type="scientific">Symbiodinium pilosum</name>
    <name type="common">Dinoflagellate</name>
    <dbReference type="NCBI Taxonomy" id="2952"/>
    <lineage>
        <taxon>Eukaryota</taxon>
        <taxon>Sar</taxon>
        <taxon>Alveolata</taxon>
        <taxon>Dinophyceae</taxon>
        <taxon>Suessiales</taxon>
        <taxon>Symbiodiniaceae</taxon>
        <taxon>Symbiodinium</taxon>
    </lineage>
</organism>
<reference evidence="1" key="1">
    <citation type="submission" date="2021-02" db="EMBL/GenBank/DDBJ databases">
        <authorList>
            <person name="Dougan E. K."/>
            <person name="Rhodes N."/>
            <person name="Thang M."/>
            <person name="Chan C."/>
        </authorList>
    </citation>
    <scope>NUCLEOTIDE SEQUENCE</scope>
</reference>
<evidence type="ECO:0000313" key="1">
    <source>
        <dbReference type="EMBL" id="CAE7161375.1"/>
    </source>
</evidence>
<evidence type="ECO:0008006" key="3">
    <source>
        <dbReference type="Google" id="ProtNLM"/>
    </source>
</evidence>
<dbReference type="InterPro" id="IPR011009">
    <property type="entry name" value="Kinase-like_dom_sf"/>
</dbReference>
<keyword evidence="2" id="KW-1185">Reference proteome</keyword>
<name>A0A812IV84_SYMPI</name>
<dbReference type="SUPFAM" id="SSF56112">
    <property type="entry name" value="Protein kinase-like (PK-like)"/>
    <property type="match status" value="1"/>
</dbReference>
<accession>A0A812IV84</accession>
<sequence length="170" mass="18828">MSSSGWMGRLKLAARAIDLRLKADPMQSVCHGDAKGANILFASGEGGEAIPLVYDFQYCGKAAVTKDVAYFLNVEAYPNAAEEERLLQLYHAELSRLLQAQGDVPPEYSAFRTSLELALCDWRRFSEIGLGGWGDDATHRVQQVLNKLDGGRVLANEDAYIEAMRREYPV</sequence>
<dbReference type="Pfam" id="PF02958">
    <property type="entry name" value="EcKL"/>
    <property type="match status" value="1"/>
</dbReference>